<organism evidence="11 12">
    <name type="scientific">Pseudooceanicola lipolyticus</name>
    <dbReference type="NCBI Taxonomy" id="2029104"/>
    <lineage>
        <taxon>Bacteria</taxon>
        <taxon>Pseudomonadati</taxon>
        <taxon>Pseudomonadota</taxon>
        <taxon>Alphaproteobacteria</taxon>
        <taxon>Rhodobacterales</taxon>
        <taxon>Paracoccaceae</taxon>
        <taxon>Pseudooceanicola</taxon>
    </lineage>
</organism>
<dbReference type="InterPro" id="IPR000515">
    <property type="entry name" value="MetI-like"/>
</dbReference>
<feature type="transmembrane region" description="Helical" evidence="9">
    <location>
        <begin position="78"/>
        <end position="102"/>
    </location>
</feature>
<accession>A0A2M8J7H3</accession>
<dbReference type="Pfam" id="PF00528">
    <property type="entry name" value="BPD_transp_1"/>
    <property type="match status" value="1"/>
</dbReference>
<keyword evidence="5" id="KW-0571">Peptide transport</keyword>
<dbReference type="PANTHER" id="PTHR43386">
    <property type="entry name" value="OLIGOPEPTIDE TRANSPORT SYSTEM PERMEASE PROTEIN APPC"/>
    <property type="match status" value="1"/>
</dbReference>
<evidence type="ECO:0000313" key="12">
    <source>
        <dbReference type="Proteomes" id="UP000231553"/>
    </source>
</evidence>
<keyword evidence="6" id="KW-0653">Protein transport</keyword>
<dbReference type="GO" id="GO:0005886">
    <property type="term" value="C:plasma membrane"/>
    <property type="evidence" value="ECO:0007669"/>
    <property type="project" value="UniProtKB-SubCell"/>
</dbReference>
<evidence type="ECO:0000256" key="4">
    <source>
        <dbReference type="ARBA" id="ARBA00022692"/>
    </source>
</evidence>
<dbReference type="GO" id="GO:0015833">
    <property type="term" value="P:peptide transport"/>
    <property type="evidence" value="ECO:0007669"/>
    <property type="project" value="UniProtKB-KW"/>
</dbReference>
<dbReference type="AlphaFoldDB" id="A0A2M8J7H3"/>
<dbReference type="InterPro" id="IPR050366">
    <property type="entry name" value="BP-dependent_transpt_permease"/>
</dbReference>
<dbReference type="SUPFAM" id="SSF161098">
    <property type="entry name" value="MetI-like"/>
    <property type="match status" value="1"/>
</dbReference>
<feature type="domain" description="ABC transmembrane type-1" evidence="10">
    <location>
        <begin position="74"/>
        <end position="262"/>
    </location>
</feature>
<reference evidence="11 12" key="1">
    <citation type="journal article" date="2018" name="Int. J. Syst. Evol. Microbiol.">
        <title>Pseudooceanicola lipolyticus sp. nov., a marine alphaproteobacterium, reclassification of Oceanicola flagellatus as Pseudooceanicola flagellatus comb. nov. and emended description of the genus Pseudooceanicola.</title>
        <authorList>
            <person name="Huang M.-M."/>
            <person name="Guo L.-L."/>
            <person name="Wu Y.-H."/>
            <person name="Lai Q.-L."/>
            <person name="Shao Z.-Z."/>
            <person name="Wang C.-S."/>
            <person name="Wu M."/>
            <person name="Xu X.-W."/>
        </authorList>
    </citation>
    <scope>NUCLEOTIDE SEQUENCE [LARGE SCALE GENOMIC DNA]</scope>
    <source>
        <strain evidence="11 12">157</strain>
    </source>
</reference>
<dbReference type="InterPro" id="IPR035906">
    <property type="entry name" value="MetI-like_sf"/>
</dbReference>
<dbReference type="PANTHER" id="PTHR43386:SF1">
    <property type="entry name" value="D,D-DIPEPTIDE TRANSPORT SYSTEM PERMEASE PROTEIN DDPC-RELATED"/>
    <property type="match status" value="1"/>
</dbReference>
<evidence type="ECO:0000313" key="11">
    <source>
        <dbReference type="EMBL" id="PJE38728.1"/>
    </source>
</evidence>
<dbReference type="GO" id="GO:0015031">
    <property type="term" value="P:protein transport"/>
    <property type="evidence" value="ECO:0007669"/>
    <property type="project" value="UniProtKB-KW"/>
</dbReference>
<gene>
    <name evidence="11" type="ORF">CVM52_00970</name>
</gene>
<keyword evidence="2 9" id="KW-0813">Transport</keyword>
<dbReference type="CDD" id="cd06261">
    <property type="entry name" value="TM_PBP2"/>
    <property type="match status" value="1"/>
</dbReference>
<evidence type="ECO:0000256" key="8">
    <source>
        <dbReference type="ARBA" id="ARBA00023136"/>
    </source>
</evidence>
<keyword evidence="12" id="KW-1185">Reference proteome</keyword>
<protein>
    <submittedName>
        <fullName evidence="11">ABC transporter permease</fullName>
    </submittedName>
</protein>
<dbReference type="Proteomes" id="UP000231553">
    <property type="component" value="Unassembled WGS sequence"/>
</dbReference>
<evidence type="ECO:0000259" key="10">
    <source>
        <dbReference type="PROSITE" id="PS50928"/>
    </source>
</evidence>
<evidence type="ECO:0000256" key="2">
    <source>
        <dbReference type="ARBA" id="ARBA00022448"/>
    </source>
</evidence>
<dbReference type="PROSITE" id="PS50928">
    <property type="entry name" value="ABC_TM1"/>
    <property type="match status" value="1"/>
</dbReference>
<dbReference type="GO" id="GO:0055085">
    <property type="term" value="P:transmembrane transport"/>
    <property type="evidence" value="ECO:0007669"/>
    <property type="project" value="InterPro"/>
</dbReference>
<comment type="similarity">
    <text evidence="9">Belongs to the binding-protein-dependent transport system permease family.</text>
</comment>
<evidence type="ECO:0000256" key="3">
    <source>
        <dbReference type="ARBA" id="ARBA00022475"/>
    </source>
</evidence>
<evidence type="ECO:0000256" key="7">
    <source>
        <dbReference type="ARBA" id="ARBA00022989"/>
    </source>
</evidence>
<evidence type="ECO:0000256" key="6">
    <source>
        <dbReference type="ARBA" id="ARBA00022927"/>
    </source>
</evidence>
<evidence type="ECO:0000256" key="5">
    <source>
        <dbReference type="ARBA" id="ARBA00022856"/>
    </source>
</evidence>
<keyword evidence="7 9" id="KW-1133">Transmembrane helix</keyword>
<comment type="subcellular location">
    <subcellularLocation>
        <location evidence="1 9">Cell membrane</location>
        <topology evidence="1 9">Multi-pass membrane protein</topology>
    </subcellularLocation>
</comment>
<name>A0A2M8J7H3_9RHOB</name>
<evidence type="ECO:0000256" key="9">
    <source>
        <dbReference type="RuleBase" id="RU363032"/>
    </source>
</evidence>
<comment type="caution">
    <text evidence="11">The sequence shown here is derived from an EMBL/GenBank/DDBJ whole genome shotgun (WGS) entry which is preliminary data.</text>
</comment>
<feature type="transmembrane region" description="Helical" evidence="9">
    <location>
        <begin position="240"/>
        <end position="261"/>
    </location>
</feature>
<proteinExistence type="inferred from homology"/>
<evidence type="ECO:0000256" key="1">
    <source>
        <dbReference type="ARBA" id="ARBA00004651"/>
    </source>
</evidence>
<keyword evidence="4 9" id="KW-0812">Transmembrane</keyword>
<dbReference type="EMBL" id="PGTB01000001">
    <property type="protein sequence ID" value="PJE38728.1"/>
    <property type="molecule type" value="Genomic_DNA"/>
</dbReference>
<feature type="transmembrane region" description="Helical" evidence="9">
    <location>
        <begin position="123"/>
        <end position="147"/>
    </location>
</feature>
<keyword evidence="8 9" id="KW-0472">Membrane</keyword>
<dbReference type="Gene3D" id="1.10.3720.10">
    <property type="entry name" value="MetI-like"/>
    <property type="match status" value="1"/>
</dbReference>
<keyword evidence="3" id="KW-1003">Cell membrane</keyword>
<sequence>MNKTLKTFLTRPAGIVGLILLAGVCAIAALAPVLYPGSPWNMAGMPFARPGEAGMVLGSDTMGRDIAAGVMHGARVSLLIGIAATSAALVIGVSIGAVAGFAGGGIETLLVRVTEIFQTIPNFVLAILLVAIMTPSIGTIILGIGLVSWPPLARLTRAQVKSVAQREFVQAARCQGQSSLSVLLRHVLPNAISPIIVTGSLTVAAAILIEAALSFMGLGDPNHMSWGYMVGAGRTVIRQAWWMSVFPGLAILVTVVAINLVGEALNDALNPRISRA</sequence>
<dbReference type="RefSeq" id="WP_100160856.1">
    <property type="nucleotide sequence ID" value="NZ_PGTB01000001.1"/>
</dbReference>
<feature type="transmembrane region" description="Helical" evidence="9">
    <location>
        <begin position="191"/>
        <end position="219"/>
    </location>
</feature>
<feature type="transmembrane region" description="Helical" evidence="9">
    <location>
        <begin position="12"/>
        <end position="35"/>
    </location>
</feature>
<dbReference type="OrthoDB" id="9766870at2"/>